<dbReference type="RefSeq" id="WP_156327531.1">
    <property type="nucleotide sequence ID" value="NZ_JAJCHX010000001.1"/>
</dbReference>
<dbReference type="SUPFAM" id="SSF56112">
    <property type="entry name" value="Protein kinase-like (PK-like)"/>
    <property type="match status" value="1"/>
</dbReference>
<organism evidence="2 3">
    <name type="scientific">Fusicatenibacter saccharivorans</name>
    <dbReference type="NCBI Taxonomy" id="1150298"/>
    <lineage>
        <taxon>Bacteria</taxon>
        <taxon>Bacillati</taxon>
        <taxon>Bacillota</taxon>
        <taxon>Clostridia</taxon>
        <taxon>Lachnospirales</taxon>
        <taxon>Lachnospiraceae</taxon>
        <taxon>Fusicatenibacter</taxon>
    </lineage>
</organism>
<dbReference type="InterPro" id="IPR011009">
    <property type="entry name" value="Kinase-like_dom_sf"/>
</dbReference>
<dbReference type="InterPro" id="IPR002575">
    <property type="entry name" value="Aminoglycoside_PTrfase"/>
</dbReference>
<dbReference type="GO" id="GO:0016740">
    <property type="term" value="F:transferase activity"/>
    <property type="evidence" value="ECO:0007669"/>
    <property type="project" value="UniProtKB-KW"/>
</dbReference>
<feature type="domain" description="Aminoglycoside phosphotransferase" evidence="1">
    <location>
        <begin position="49"/>
        <end position="231"/>
    </location>
</feature>
<dbReference type="Proteomes" id="UP000095706">
    <property type="component" value="Unassembled WGS sequence"/>
</dbReference>
<dbReference type="Gene3D" id="3.90.1200.10">
    <property type="match status" value="1"/>
</dbReference>
<reference evidence="2 3" key="1">
    <citation type="submission" date="2015-09" db="EMBL/GenBank/DDBJ databases">
        <authorList>
            <consortium name="Pathogen Informatics"/>
        </authorList>
    </citation>
    <scope>NUCLEOTIDE SEQUENCE [LARGE SCALE GENOMIC DNA]</scope>
    <source>
        <strain evidence="2 3">2789STDY5608849</strain>
    </source>
</reference>
<name>A0A174A941_9FIRM</name>
<dbReference type="EMBL" id="CYYV01000003">
    <property type="protein sequence ID" value="CUN83918.1"/>
    <property type="molecule type" value="Genomic_DNA"/>
</dbReference>
<sequence length="302" mass="35225">MELGNFQKSVDSDEIKTMAFEIIGEPVKAVSRICEQWGEAEDEVREYDVYVIETDAGKYTLKKTGSKEAQIYAQYLSKGEFHVPQYVGMRQAEDADWICMKYVEGNDMRDMTDETTEKAAETLSKIQSYFWTPSMDKAPENEVEQRFVEYWKRVLRRASSVADDPILRKAYQMFLDRQLTCPCTMSNGDFLQWNVIYDGENVVMIDWGFGGMMPYSLDIARFLAHATETRSTFPFYMNDAQKELFLDRMYEALKTKISREQFNLDVKLATLNEYIEFVEAEEDEDGWYLEHAQALAEELLNL</sequence>
<dbReference type="AlphaFoldDB" id="A0A174A941"/>
<proteinExistence type="predicted"/>
<accession>A0A174A941</accession>
<evidence type="ECO:0000313" key="2">
    <source>
        <dbReference type="EMBL" id="CUN83918.1"/>
    </source>
</evidence>
<keyword evidence="2" id="KW-0808">Transferase</keyword>
<protein>
    <submittedName>
        <fullName evidence="2">Phosphotransferase enzyme family</fullName>
    </submittedName>
</protein>
<gene>
    <name evidence="2" type="ORF">ERS852406_00784</name>
</gene>
<evidence type="ECO:0000313" key="3">
    <source>
        <dbReference type="Proteomes" id="UP000095706"/>
    </source>
</evidence>
<evidence type="ECO:0000259" key="1">
    <source>
        <dbReference type="Pfam" id="PF01636"/>
    </source>
</evidence>
<dbReference type="Pfam" id="PF01636">
    <property type="entry name" value="APH"/>
    <property type="match status" value="1"/>
</dbReference>